<evidence type="ECO:0000313" key="11">
    <source>
        <dbReference type="EMBL" id="APD72717.1"/>
    </source>
</evidence>
<feature type="compositionally biased region" description="Basic and acidic residues" evidence="8">
    <location>
        <begin position="460"/>
        <end position="486"/>
    </location>
</feature>
<dbReference type="GO" id="GO:0005886">
    <property type="term" value="C:plasma membrane"/>
    <property type="evidence" value="ECO:0007669"/>
    <property type="project" value="UniProtKB-SubCell"/>
</dbReference>
<dbReference type="Pfam" id="PF10659">
    <property type="entry name" value="Trypan_glycop_C"/>
    <property type="match status" value="1"/>
</dbReference>
<organism evidence="11">
    <name type="scientific">Trypanosoma brucei</name>
    <dbReference type="NCBI Taxonomy" id="5691"/>
    <lineage>
        <taxon>Eukaryota</taxon>
        <taxon>Discoba</taxon>
        <taxon>Euglenozoa</taxon>
        <taxon>Kinetoplastea</taxon>
        <taxon>Metakinetoplastina</taxon>
        <taxon>Trypanosomatida</taxon>
        <taxon>Trypanosomatidae</taxon>
        <taxon>Trypanosoma</taxon>
    </lineage>
</organism>
<keyword evidence="9" id="KW-0732">Signal</keyword>
<feature type="signal peptide" evidence="9">
    <location>
        <begin position="1"/>
        <end position="19"/>
    </location>
</feature>
<protein>
    <submittedName>
        <fullName evidence="11">Variant surface glycoprotein 1125.1091</fullName>
    </submittedName>
</protein>
<evidence type="ECO:0000256" key="9">
    <source>
        <dbReference type="SAM" id="SignalP"/>
    </source>
</evidence>
<dbReference type="GO" id="GO:0098552">
    <property type="term" value="C:side of membrane"/>
    <property type="evidence" value="ECO:0007669"/>
    <property type="project" value="UniProtKB-KW"/>
</dbReference>
<feature type="compositionally biased region" description="Basic and acidic residues" evidence="8">
    <location>
        <begin position="418"/>
        <end position="450"/>
    </location>
</feature>
<evidence type="ECO:0000256" key="5">
    <source>
        <dbReference type="ARBA" id="ARBA00023136"/>
    </source>
</evidence>
<dbReference type="InterPro" id="IPR019609">
    <property type="entry name" value="Variant_surf_glycoprt_trypan_C"/>
</dbReference>
<keyword evidence="7" id="KW-0449">Lipoprotein</keyword>
<feature type="chain" id="PRO_5009615219" evidence="9">
    <location>
        <begin position="20"/>
        <end position="486"/>
    </location>
</feature>
<keyword evidence="3" id="KW-1003">Cell membrane</keyword>
<feature type="region of interest" description="Disordered" evidence="8">
    <location>
        <begin position="397"/>
        <end position="486"/>
    </location>
</feature>
<feature type="domain" description="Trypanosome variant surface glycoprotein C-terminal" evidence="10">
    <location>
        <begin position="413"/>
        <end position="485"/>
    </location>
</feature>
<evidence type="ECO:0000256" key="6">
    <source>
        <dbReference type="ARBA" id="ARBA00023180"/>
    </source>
</evidence>
<dbReference type="SUPFAM" id="SSF58087">
    <property type="entry name" value="Variant surface glycoprotein (N-terminal domain)"/>
    <property type="match status" value="1"/>
</dbReference>
<evidence type="ECO:0000256" key="4">
    <source>
        <dbReference type="ARBA" id="ARBA00022622"/>
    </source>
</evidence>
<feature type="compositionally biased region" description="Polar residues" evidence="8">
    <location>
        <begin position="397"/>
        <end position="412"/>
    </location>
</feature>
<keyword evidence="4" id="KW-0336">GPI-anchor</keyword>
<evidence type="ECO:0000256" key="3">
    <source>
        <dbReference type="ARBA" id="ARBA00022475"/>
    </source>
</evidence>
<evidence type="ECO:0000256" key="8">
    <source>
        <dbReference type="SAM" id="MobiDB-lite"/>
    </source>
</evidence>
<accession>A0A1J0R4G1</accession>
<dbReference type="AlphaFoldDB" id="A0A1J0R4G1"/>
<name>A0A1J0R4G1_9TRYP</name>
<dbReference type="EMBL" id="KX698761">
    <property type="protein sequence ID" value="APD72717.1"/>
    <property type="molecule type" value="Genomic_DNA"/>
</dbReference>
<keyword evidence="6" id="KW-0325">Glycoprotein</keyword>
<comment type="function">
    <text evidence="1">VSG forms a coat on the surface of the parasite. The trypanosome evades the immune response of the host by expressing a series of antigenically distinct VSGs from an estimated 1000 VSG genes.</text>
</comment>
<evidence type="ECO:0000256" key="7">
    <source>
        <dbReference type="ARBA" id="ARBA00023288"/>
    </source>
</evidence>
<proteinExistence type="predicted"/>
<reference evidence="11" key="1">
    <citation type="submission" date="2016-08" db="EMBL/GenBank/DDBJ databases">
        <title>VSG repertoire of Trypanosoma brucei EATRO 1125.</title>
        <authorList>
            <person name="Cross G.A."/>
        </authorList>
    </citation>
    <scope>NUCLEOTIDE SEQUENCE</scope>
    <source>
        <strain evidence="11">EATRO 1125</strain>
    </source>
</reference>
<evidence type="ECO:0000256" key="2">
    <source>
        <dbReference type="ARBA" id="ARBA00004609"/>
    </source>
</evidence>
<dbReference type="VEuPathDB" id="TriTrypDB:Tb427_000187100"/>
<evidence type="ECO:0000259" key="10">
    <source>
        <dbReference type="Pfam" id="PF10659"/>
    </source>
</evidence>
<keyword evidence="5" id="KW-0472">Membrane</keyword>
<sequence length="486" mass="51732">MVAKLLIITLHILPALALGQQAADQAAAATTICAAADSLVALSQQLTEQAATVGQPVSALTKALLQLQAGALLAGDRNLRAIAAALHAKVAKIINAVKGQVKTADNKLGQVRTRLAEARQRLLTYERLKATKVQTTDSGNSDGSNGGAALNVQFTEPTGLQARCTPTLSITKEAAKNWLTAGNIGKFKLFTLTANPKTGAARGPAICKGQTSTRCATTNLVDGPPISSGTNLGIVGGDIFKDKAIALAIEEGADFVPTPEADDNTDDEETVVKRLAQHLKDLAPTLTTDPTAFDYRNPAKLQADSEFKENLYTALHPGDEPFSETKHGESINQLISTSLGESPETFNTQFWTLLTDTPLIRGTLTADTEATVKDIKTVDQLAKVLIYFTQLQITKNKVPASAQNQPSSNTENCKAKTKKQDCKDSDGCKWTNEKEETGSHCKAKDGERKTNTAAGAGQAAKEEGKKCSDKKKEEECKDGCKWEGED</sequence>
<comment type="subcellular location">
    <subcellularLocation>
        <location evidence="2">Cell membrane</location>
        <topology evidence="2">Lipid-anchor</topology>
        <topology evidence="2">GPI-anchor</topology>
    </subcellularLocation>
</comment>
<evidence type="ECO:0000256" key="1">
    <source>
        <dbReference type="ARBA" id="ARBA00002523"/>
    </source>
</evidence>